<accession>A0ABU6NRR8</accession>
<gene>
    <name evidence="8" type="ORF">P9271_00535</name>
</gene>
<keyword evidence="3 5" id="KW-0238">DNA-binding</keyword>
<comment type="caution">
    <text evidence="8">The sequence shown here is derived from an EMBL/GenBank/DDBJ whole genome shotgun (WGS) entry which is preliminary data.</text>
</comment>
<dbReference type="Gene3D" id="1.10.150.130">
    <property type="match status" value="1"/>
</dbReference>
<dbReference type="InterPro" id="IPR013762">
    <property type="entry name" value="Integrase-like_cat_sf"/>
</dbReference>
<feature type="domain" description="Core-binding (CB)" evidence="7">
    <location>
        <begin position="63"/>
        <end position="144"/>
    </location>
</feature>
<evidence type="ECO:0000256" key="3">
    <source>
        <dbReference type="ARBA" id="ARBA00023125"/>
    </source>
</evidence>
<dbReference type="Pfam" id="PF14659">
    <property type="entry name" value="Phage_int_SAM_3"/>
    <property type="match status" value="1"/>
</dbReference>
<evidence type="ECO:0000259" key="7">
    <source>
        <dbReference type="PROSITE" id="PS51900"/>
    </source>
</evidence>
<dbReference type="Pfam" id="PF14657">
    <property type="entry name" value="Arm-DNA-bind_4"/>
    <property type="match status" value="1"/>
</dbReference>
<organism evidence="8 9">
    <name type="scientific">Metabacillus fastidiosus</name>
    <dbReference type="NCBI Taxonomy" id="1458"/>
    <lineage>
        <taxon>Bacteria</taxon>
        <taxon>Bacillati</taxon>
        <taxon>Bacillota</taxon>
        <taxon>Bacilli</taxon>
        <taxon>Bacillales</taxon>
        <taxon>Bacillaceae</taxon>
        <taxon>Metabacillus</taxon>
    </lineage>
</organism>
<keyword evidence="2" id="KW-0229">DNA integration</keyword>
<evidence type="ECO:0000256" key="2">
    <source>
        <dbReference type="ARBA" id="ARBA00022908"/>
    </source>
</evidence>
<dbReference type="EMBL" id="JARTFS010000001">
    <property type="protein sequence ID" value="MED4399846.1"/>
    <property type="molecule type" value="Genomic_DNA"/>
</dbReference>
<keyword evidence="4" id="KW-0233">DNA recombination</keyword>
<dbReference type="Proteomes" id="UP001342826">
    <property type="component" value="Unassembled WGS sequence"/>
</dbReference>
<dbReference type="InterPro" id="IPR044068">
    <property type="entry name" value="CB"/>
</dbReference>
<dbReference type="SUPFAM" id="SSF56349">
    <property type="entry name" value="DNA breaking-rejoining enzymes"/>
    <property type="match status" value="1"/>
</dbReference>
<proteinExistence type="inferred from homology"/>
<dbReference type="Pfam" id="PF00589">
    <property type="entry name" value="Phage_integrase"/>
    <property type="match status" value="1"/>
</dbReference>
<dbReference type="CDD" id="cd01189">
    <property type="entry name" value="INT_ICEBs1_C_like"/>
    <property type="match status" value="1"/>
</dbReference>
<dbReference type="InterPro" id="IPR050090">
    <property type="entry name" value="Tyrosine_recombinase_XerCD"/>
</dbReference>
<evidence type="ECO:0000256" key="5">
    <source>
        <dbReference type="PROSITE-ProRule" id="PRU01248"/>
    </source>
</evidence>
<feature type="domain" description="Tyr recombinase" evidence="6">
    <location>
        <begin position="165"/>
        <end position="364"/>
    </location>
</feature>
<sequence length="373" mass="43233">MRGYVRKRGNKWSYTVDIGRDPITNKRKQKTKSGFDTEKEAQKALTEVIYELNKGIWIEPQKTILKDFAIDWMKAHRHQLRDTTAERYDININNWIIPLIGHYKVQELKPAHVQKFLSQLLEKVSENTAHKIHTLSKTIMDHAISLEIISKNPFRNITLTKGKKSEIETWSFDELEHFLNIVKKDNKLYYSMFVVAAYTGLRKGEVMALTRDDIDWEKQHLKITKSVSVTKKGVQVGKLKTPSSYRNVTIDDFLISILKERVAKNNEMKLKLGSEYQDGGFLFCHPDGKLFRPPSINKIMYRYIERSGVKKIRFHDLRHTHATLLLELGVNPKVVADRLGHSSVKITLDTYTHVSLNLQADVAETFSKRARNA</sequence>
<keyword evidence="9" id="KW-1185">Reference proteome</keyword>
<evidence type="ECO:0000256" key="1">
    <source>
        <dbReference type="ARBA" id="ARBA00008857"/>
    </source>
</evidence>
<evidence type="ECO:0000259" key="6">
    <source>
        <dbReference type="PROSITE" id="PS51898"/>
    </source>
</evidence>
<reference evidence="8 9" key="1">
    <citation type="submission" date="2023-03" db="EMBL/GenBank/DDBJ databases">
        <title>Bacillus Genome Sequencing.</title>
        <authorList>
            <person name="Dunlap C."/>
        </authorList>
    </citation>
    <scope>NUCLEOTIDE SEQUENCE [LARGE SCALE GENOMIC DNA]</scope>
    <source>
        <strain evidence="8 9">NRS-1717</strain>
    </source>
</reference>
<name>A0ABU6NRR8_9BACI</name>
<dbReference type="PANTHER" id="PTHR30349">
    <property type="entry name" value="PHAGE INTEGRASE-RELATED"/>
    <property type="match status" value="1"/>
</dbReference>
<protein>
    <submittedName>
        <fullName evidence="8">Site-specific integrase</fullName>
    </submittedName>
</protein>
<dbReference type="RefSeq" id="WP_328014570.1">
    <property type="nucleotide sequence ID" value="NZ_JARTFS010000001.1"/>
</dbReference>
<dbReference type="InterPro" id="IPR002104">
    <property type="entry name" value="Integrase_catalytic"/>
</dbReference>
<dbReference type="PANTHER" id="PTHR30349:SF64">
    <property type="entry name" value="PROPHAGE INTEGRASE INTD-RELATED"/>
    <property type="match status" value="1"/>
</dbReference>
<dbReference type="PROSITE" id="PS51900">
    <property type="entry name" value="CB"/>
    <property type="match status" value="1"/>
</dbReference>
<dbReference type="Gene3D" id="1.10.443.10">
    <property type="entry name" value="Intergrase catalytic core"/>
    <property type="match status" value="1"/>
</dbReference>
<dbReference type="InterPro" id="IPR004107">
    <property type="entry name" value="Integrase_SAM-like_N"/>
</dbReference>
<dbReference type="InterPro" id="IPR011010">
    <property type="entry name" value="DNA_brk_join_enz"/>
</dbReference>
<evidence type="ECO:0000256" key="4">
    <source>
        <dbReference type="ARBA" id="ARBA00023172"/>
    </source>
</evidence>
<dbReference type="InterPro" id="IPR010998">
    <property type="entry name" value="Integrase_recombinase_N"/>
</dbReference>
<evidence type="ECO:0000313" key="9">
    <source>
        <dbReference type="Proteomes" id="UP001342826"/>
    </source>
</evidence>
<evidence type="ECO:0000313" key="8">
    <source>
        <dbReference type="EMBL" id="MED4399846.1"/>
    </source>
</evidence>
<dbReference type="InterPro" id="IPR028259">
    <property type="entry name" value="AP2-like_int_N"/>
</dbReference>
<dbReference type="PROSITE" id="PS51898">
    <property type="entry name" value="TYR_RECOMBINASE"/>
    <property type="match status" value="1"/>
</dbReference>
<comment type="similarity">
    <text evidence="1">Belongs to the 'phage' integrase family.</text>
</comment>